<organism evidence="10 11">
    <name type="scientific">Mycobacterium scrofulaceum</name>
    <dbReference type="NCBI Taxonomy" id="1783"/>
    <lineage>
        <taxon>Bacteria</taxon>
        <taxon>Bacillati</taxon>
        <taxon>Actinomycetota</taxon>
        <taxon>Actinomycetes</taxon>
        <taxon>Mycobacteriales</taxon>
        <taxon>Mycobacteriaceae</taxon>
        <taxon>Mycobacterium</taxon>
    </lineage>
</organism>
<proteinExistence type="inferred from homology"/>
<dbReference type="InterPro" id="IPR051328">
    <property type="entry name" value="T7SS_ABC-Transporter"/>
</dbReference>
<evidence type="ECO:0000313" key="10">
    <source>
        <dbReference type="EMBL" id="OBI05194.1"/>
    </source>
</evidence>
<gene>
    <name evidence="10" type="ORF">A5679_13975</name>
</gene>
<name>A0A1A2VV27_MYCSC</name>
<dbReference type="EMBL" id="LZJY01000156">
    <property type="protein sequence ID" value="OBI05194.1"/>
    <property type="molecule type" value="Genomic_DNA"/>
</dbReference>
<feature type="transmembrane region" description="Helical" evidence="8">
    <location>
        <begin position="180"/>
        <end position="199"/>
    </location>
</feature>
<comment type="similarity">
    <text evidence="2">Belongs to the ABC-2 integral membrane protein family.</text>
</comment>
<dbReference type="GO" id="GO:0140359">
    <property type="term" value="F:ABC-type transporter activity"/>
    <property type="evidence" value="ECO:0007669"/>
    <property type="project" value="InterPro"/>
</dbReference>
<dbReference type="InterPro" id="IPR004377">
    <property type="entry name" value="ABC_transpt_DrrB/DrrC"/>
</dbReference>
<dbReference type="PIRSF" id="PIRSF006648">
    <property type="entry name" value="DrrB"/>
    <property type="match status" value="1"/>
</dbReference>
<dbReference type="GO" id="GO:0043190">
    <property type="term" value="C:ATP-binding cassette (ABC) transporter complex"/>
    <property type="evidence" value="ECO:0007669"/>
    <property type="project" value="InterPro"/>
</dbReference>
<evidence type="ECO:0000256" key="5">
    <source>
        <dbReference type="ARBA" id="ARBA00022989"/>
    </source>
</evidence>
<feature type="transmembrane region" description="Helical" evidence="8">
    <location>
        <begin position="70"/>
        <end position="93"/>
    </location>
</feature>
<dbReference type="RefSeq" id="WP_067304079.1">
    <property type="nucleotide sequence ID" value="NZ_LZJY01000156.1"/>
</dbReference>
<feature type="transmembrane region" description="Helical" evidence="8">
    <location>
        <begin position="248"/>
        <end position="267"/>
    </location>
</feature>
<accession>A0A1A2VV27</accession>
<dbReference type="PANTHER" id="PTHR43077:SF8">
    <property type="entry name" value="DOXORUBICIN RESISTANCE ABC TRANSPORTER PERMEASE PROTEIN DRRB"/>
    <property type="match status" value="1"/>
</dbReference>
<keyword evidence="7" id="KW-0046">Antibiotic resistance</keyword>
<protein>
    <submittedName>
        <fullName evidence="10">Antibiotic transporter</fullName>
    </submittedName>
</protein>
<keyword evidence="3" id="KW-1003">Cell membrane</keyword>
<dbReference type="InterPro" id="IPR000412">
    <property type="entry name" value="ABC_2_transport"/>
</dbReference>
<reference evidence="10 11" key="1">
    <citation type="submission" date="2016-06" db="EMBL/GenBank/DDBJ databases">
        <authorList>
            <person name="Kjaerup R.B."/>
            <person name="Dalgaard T.S."/>
            <person name="Juul-Madsen H.R."/>
        </authorList>
    </citation>
    <scope>NUCLEOTIDE SEQUENCE [LARGE SCALE GENOMIC DNA]</scope>
    <source>
        <strain evidence="10 11">E2838</strain>
    </source>
</reference>
<evidence type="ECO:0000313" key="11">
    <source>
        <dbReference type="Proteomes" id="UP000092207"/>
    </source>
</evidence>
<feature type="transmembrane region" description="Helical" evidence="8">
    <location>
        <begin position="32"/>
        <end position="50"/>
    </location>
</feature>
<evidence type="ECO:0000256" key="4">
    <source>
        <dbReference type="ARBA" id="ARBA00022692"/>
    </source>
</evidence>
<feature type="transmembrane region" description="Helical" evidence="8">
    <location>
        <begin position="114"/>
        <end position="140"/>
    </location>
</feature>
<dbReference type="NCBIfam" id="TIGR00025">
    <property type="entry name" value="Mtu_efflux"/>
    <property type="match status" value="1"/>
</dbReference>
<comment type="caution">
    <text evidence="10">The sequence shown here is derived from an EMBL/GenBank/DDBJ whole genome shotgun (WGS) entry which is preliminary data.</text>
</comment>
<dbReference type="InterPro" id="IPR013525">
    <property type="entry name" value="ABC2_TM"/>
</dbReference>
<dbReference type="AlphaFoldDB" id="A0A1A2VV27"/>
<dbReference type="GO" id="GO:0046677">
    <property type="term" value="P:response to antibiotic"/>
    <property type="evidence" value="ECO:0007669"/>
    <property type="project" value="UniProtKB-KW"/>
</dbReference>
<evidence type="ECO:0000259" key="9">
    <source>
        <dbReference type="Pfam" id="PF12698"/>
    </source>
</evidence>
<dbReference type="Pfam" id="PF12698">
    <property type="entry name" value="ABC2_membrane_3"/>
    <property type="match status" value="1"/>
</dbReference>
<dbReference type="Proteomes" id="UP000092207">
    <property type="component" value="Unassembled WGS sequence"/>
</dbReference>
<evidence type="ECO:0000256" key="6">
    <source>
        <dbReference type="ARBA" id="ARBA00023136"/>
    </source>
</evidence>
<evidence type="ECO:0000256" key="1">
    <source>
        <dbReference type="ARBA" id="ARBA00004651"/>
    </source>
</evidence>
<keyword evidence="6 8" id="KW-0472">Membrane</keyword>
<keyword evidence="5 8" id="KW-1133">Transmembrane helix</keyword>
<evidence type="ECO:0000256" key="3">
    <source>
        <dbReference type="ARBA" id="ARBA00022475"/>
    </source>
</evidence>
<evidence type="ECO:0000256" key="8">
    <source>
        <dbReference type="SAM" id="Phobius"/>
    </source>
</evidence>
<sequence>MTAATTTERRLSTLTQWWILTTRFVAPTLRNGELIVTVASSVVFTAGFYIPLHQVMGTATKGMSSSYAQYVMPLIALQAITFAAMSTAFRAATDSVQGINRRFRSMPMAPFAPVGARVSAAVYRCTVSVAVAVICGYVIGFRFHRSAIYVAAFCVLVVAIGSMLSFAADLVGTGTRNPEAMTPLLILPPLIFGLLSTGVQPAQQFPHWIQPVVRNQPVSQFVIALRALAGDAAPYGGPVTWSALAPTLAWLCGLTVLLIPTSAIVLARRAR</sequence>
<dbReference type="GO" id="GO:0043215">
    <property type="term" value="P:daunorubicin transport"/>
    <property type="evidence" value="ECO:0007669"/>
    <property type="project" value="InterPro"/>
</dbReference>
<evidence type="ECO:0000256" key="7">
    <source>
        <dbReference type="ARBA" id="ARBA00023251"/>
    </source>
</evidence>
<keyword evidence="4 8" id="KW-0812">Transmembrane</keyword>
<evidence type="ECO:0000256" key="2">
    <source>
        <dbReference type="ARBA" id="ARBA00007783"/>
    </source>
</evidence>
<dbReference type="PANTHER" id="PTHR43077">
    <property type="entry name" value="TRANSPORT PERMEASE YVFS-RELATED"/>
    <property type="match status" value="1"/>
</dbReference>
<dbReference type="GO" id="GO:1900753">
    <property type="term" value="P:doxorubicin transport"/>
    <property type="evidence" value="ECO:0007669"/>
    <property type="project" value="InterPro"/>
</dbReference>
<feature type="transmembrane region" description="Helical" evidence="8">
    <location>
        <begin position="146"/>
        <end position="168"/>
    </location>
</feature>
<comment type="subcellular location">
    <subcellularLocation>
        <location evidence="1">Cell membrane</location>
        <topology evidence="1">Multi-pass membrane protein</topology>
    </subcellularLocation>
</comment>
<feature type="domain" description="ABC-2 type transporter transmembrane" evidence="9">
    <location>
        <begin position="62"/>
        <end position="259"/>
    </location>
</feature>